<comment type="caution">
    <text evidence="2">The sequence shown here is derived from an EMBL/GenBank/DDBJ whole genome shotgun (WGS) entry which is preliminary data.</text>
</comment>
<feature type="compositionally biased region" description="Basic and acidic residues" evidence="1">
    <location>
        <begin position="627"/>
        <end position="639"/>
    </location>
</feature>
<reference evidence="2 3" key="1">
    <citation type="submission" date="2017-08" db="EMBL/GenBank/DDBJ databases">
        <title>Acidophilic green algal genome provides insights into adaptation to an acidic environment.</title>
        <authorList>
            <person name="Hirooka S."/>
            <person name="Hirose Y."/>
            <person name="Kanesaki Y."/>
            <person name="Higuchi S."/>
            <person name="Fujiwara T."/>
            <person name="Onuma R."/>
            <person name="Era A."/>
            <person name="Ohbayashi R."/>
            <person name="Uzuka A."/>
            <person name="Nozaki H."/>
            <person name="Yoshikawa H."/>
            <person name="Miyagishima S.Y."/>
        </authorList>
    </citation>
    <scope>NUCLEOTIDE SEQUENCE [LARGE SCALE GENOMIC DNA]</scope>
    <source>
        <strain evidence="2 3">NIES-2499</strain>
    </source>
</reference>
<feature type="region of interest" description="Disordered" evidence="1">
    <location>
        <begin position="591"/>
        <end position="614"/>
    </location>
</feature>
<proteinExistence type="predicted"/>
<accession>A0A250X9K5</accession>
<feature type="compositionally biased region" description="Polar residues" evidence="1">
    <location>
        <begin position="591"/>
        <end position="602"/>
    </location>
</feature>
<protein>
    <submittedName>
        <fullName evidence="2">Uncharacterized protein</fullName>
    </submittedName>
</protein>
<dbReference type="AlphaFoldDB" id="A0A250X9K5"/>
<dbReference type="Proteomes" id="UP000232323">
    <property type="component" value="Unassembled WGS sequence"/>
</dbReference>
<name>A0A250X9K5_9CHLO</name>
<gene>
    <name evidence="2" type="ORF">CEUSTIGMA_g7010.t1</name>
</gene>
<sequence length="760" mass="81837">MLGCWKGMEGVLEGNVGVLEGNGIGGIGVKCEGEEIGRRGGGGKVEREGTETGRRRAWESCRAERARRQPLNVGGRWGRVRGVSQVGSRVEMTPGDLPENCQEEKLSESFIEIEISDNVQDIHELRWYIRNKVQKLKAETQKDVRPPMMSRRSRARVANVIAIGESNAWMEAHGRNKKASALPDNVSEVVGKLYKHDLGKAHAPRNKVAQHKAAEKKQLEELLLKKINAEPKPKASSQQHALTPSKAIVSILLRVRRSKIINDVIAGGHKRTNWSTLNDNEDRLIEELHSIEEALKPQLKSANDMMLQSPEEAATSCASSPIQYAVTSSKSAPLPKVLIVEGGPVDSPLLPSIDANWLSDVEQDSSAAQSGGSTDFDSPVLNGLLQRASYLRKANQNGKQGTAVGVGASFNASTFKYRGSSMYGGGGRCPDVGLTSDLSLLQANASSYQVGSQLGPSQSLHLTTLPPLVKTDQRSASIKNNNDMQVSATSALLPAQLQQGAKADGFIEAEHLTEKLPILKHARSQLIQGHMNARRQKMVGVYGRLGPVVETSTKTVVMTRKSLSNLAGNTHEGEGKVVVTRDASWSQDYDTHIPLQSGTAPSITEEEGSDSTSPAIDSVLLLSEISDGSKEAGKKDRARSGRSAASGGLGEKTGNVGNLERRSLEPGCIKTSLLLKILHKDTLTASVPLHALESLDAPRPKRLLQKPGKDSSILKQSVDAPGAVDDSKHVPSYPKVASLDFQPPVATRLPAIAHEKVWVA</sequence>
<evidence type="ECO:0000313" key="3">
    <source>
        <dbReference type="Proteomes" id="UP000232323"/>
    </source>
</evidence>
<evidence type="ECO:0000256" key="1">
    <source>
        <dbReference type="SAM" id="MobiDB-lite"/>
    </source>
</evidence>
<keyword evidence="3" id="KW-1185">Reference proteome</keyword>
<evidence type="ECO:0000313" key="2">
    <source>
        <dbReference type="EMBL" id="GAX79569.1"/>
    </source>
</evidence>
<dbReference type="EMBL" id="BEGY01000043">
    <property type="protein sequence ID" value="GAX79569.1"/>
    <property type="molecule type" value="Genomic_DNA"/>
</dbReference>
<feature type="region of interest" description="Disordered" evidence="1">
    <location>
        <begin position="627"/>
        <end position="659"/>
    </location>
</feature>
<organism evidence="2 3">
    <name type="scientific">Chlamydomonas eustigma</name>
    <dbReference type="NCBI Taxonomy" id="1157962"/>
    <lineage>
        <taxon>Eukaryota</taxon>
        <taxon>Viridiplantae</taxon>
        <taxon>Chlorophyta</taxon>
        <taxon>core chlorophytes</taxon>
        <taxon>Chlorophyceae</taxon>
        <taxon>CS clade</taxon>
        <taxon>Chlamydomonadales</taxon>
        <taxon>Chlamydomonadaceae</taxon>
        <taxon>Chlamydomonas</taxon>
    </lineage>
</organism>